<accession>A0A0W1R4M7</accession>
<comment type="caution">
    <text evidence="7">The sequence shown here is derived from an EMBL/GenBank/DDBJ whole genome shotgun (WGS) entry which is preliminary data.</text>
</comment>
<protein>
    <submittedName>
        <fullName evidence="7">Xanthine permease</fullName>
    </submittedName>
</protein>
<feature type="transmembrane region" description="Helical" evidence="6">
    <location>
        <begin position="34"/>
        <end position="52"/>
    </location>
</feature>
<dbReference type="PANTHER" id="PTHR11119">
    <property type="entry name" value="XANTHINE-URACIL / VITAMIN C PERMEASE FAMILY MEMBER"/>
    <property type="match status" value="1"/>
</dbReference>
<feature type="transmembrane region" description="Helical" evidence="6">
    <location>
        <begin position="120"/>
        <end position="141"/>
    </location>
</feature>
<evidence type="ECO:0000313" key="8">
    <source>
        <dbReference type="Proteomes" id="UP000053157"/>
    </source>
</evidence>
<keyword evidence="8" id="KW-1185">Reference proteome</keyword>
<feature type="transmembrane region" description="Helical" evidence="6">
    <location>
        <begin position="465"/>
        <end position="488"/>
    </location>
</feature>
<dbReference type="RefSeq" id="WP_058573666.1">
    <property type="nucleotide sequence ID" value="NZ_LOPV01000697.1"/>
</dbReference>
<keyword evidence="4 6" id="KW-0472">Membrane</keyword>
<proteinExistence type="predicted"/>
<evidence type="ECO:0000256" key="6">
    <source>
        <dbReference type="SAM" id="Phobius"/>
    </source>
</evidence>
<comment type="subcellular location">
    <subcellularLocation>
        <location evidence="1">Membrane</location>
        <topology evidence="1">Multi-pass membrane protein</topology>
    </subcellularLocation>
</comment>
<evidence type="ECO:0000256" key="3">
    <source>
        <dbReference type="ARBA" id="ARBA00022989"/>
    </source>
</evidence>
<feature type="transmembrane region" description="Helical" evidence="6">
    <location>
        <begin position="386"/>
        <end position="408"/>
    </location>
</feature>
<gene>
    <name evidence="7" type="ORF">AUR66_03935</name>
</gene>
<dbReference type="GO" id="GO:0016020">
    <property type="term" value="C:membrane"/>
    <property type="evidence" value="ECO:0007669"/>
    <property type="project" value="UniProtKB-SubCell"/>
</dbReference>
<dbReference type="GO" id="GO:0022857">
    <property type="term" value="F:transmembrane transporter activity"/>
    <property type="evidence" value="ECO:0007669"/>
    <property type="project" value="InterPro"/>
</dbReference>
<feature type="region of interest" description="Disordered" evidence="5">
    <location>
        <begin position="508"/>
        <end position="530"/>
    </location>
</feature>
<evidence type="ECO:0000256" key="5">
    <source>
        <dbReference type="SAM" id="MobiDB-lite"/>
    </source>
</evidence>
<feature type="transmembrane region" description="Helical" evidence="6">
    <location>
        <begin position="420"/>
        <end position="438"/>
    </location>
</feature>
<dbReference type="AlphaFoldDB" id="A0A0W1R4M7"/>
<evidence type="ECO:0000313" key="7">
    <source>
        <dbReference type="EMBL" id="KTG08280.1"/>
    </source>
</evidence>
<dbReference type="OrthoDB" id="76842at2157"/>
<name>A0A0W1R4M7_9EURY</name>
<feature type="transmembrane region" description="Helical" evidence="6">
    <location>
        <begin position="178"/>
        <end position="195"/>
    </location>
</feature>
<feature type="transmembrane region" description="Helical" evidence="6">
    <location>
        <begin position="58"/>
        <end position="77"/>
    </location>
</feature>
<keyword evidence="3 6" id="KW-1133">Transmembrane helix</keyword>
<sequence length="530" mass="55133">MVVTDDSSSSSFVQYGIDDKPPLPTALLLGAQHYLTMVGANIAVPLILAGVLGMPGDVIPRFVGTFFVVSGIATLMQTTFGNRYPIVQGAPFSMLAPAIAVIGVVNATNPSGAAWQTALLQLQGAIIVAAAVEVLVGYFGLLGRLRKFISPVVIAPTIALIGLSLFSVPQVTSATNNWWLLGLTLALIVLFSQYLNTTHAAFKLFPVLLGVIVSYIVAAILSVTGVIAAGAPGFVDFQSVLTAPAFMPIYPFQWGFAGGPGTMEVALPIVGSVAFGIPQFTSSFIIGMLAGVAASMVESFGDYHAVARLSGVGAPSKRRINHGIGMEGLMNIFSATMGGSGSTSYSENIGAIGLTGVASRYVVQVGAALMLVMGFVGYFGQLIATIPGPIVGGLYIAMFGQIVAVGLSNLKYVDLDSSRNIFIIGVAMFAGLAIPAYMGNVGSAEAFRQGMSQVALVGPVLGTQLIADTIFVIGSTGMAVGGLFAFFFDNTIQGTRVERGLEEWEDTVEEDGEFESAFDRLRGDETATAD</sequence>
<dbReference type="Proteomes" id="UP000053157">
    <property type="component" value="Unassembled WGS sequence"/>
</dbReference>
<reference evidence="7 8" key="1">
    <citation type="submission" date="2015-12" db="EMBL/GenBank/DDBJ databases">
        <title>Haloferax profundi sp. nov. isolated from the Discovery deep brine-seawater interface in the Red Sea.</title>
        <authorList>
            <person name="Zhang G."/>
            <person name="Stingl U."/>
            <person name="Rashid M."/>
        </authorList>
    </citation>
    <scope>NUCLEOTIDE SEQUENCE [LARGE SCALE GENOMIC DNA]</scope>
    <source>
        <strain evidence="7 8">SB29</strain>
    </source>
</reference>
<organism evidence="7 8">
    <name type="scientific">Haloferax profundi</name>
    <dbReference type="NCBI Taxonomy" id="1544718"/>
    <lineage>
        <taxon>Archaea</taxon>
        <taxon>Methanobacteriati</taxon>
        <taxon>Methanobacteriota</taxon>
        <taxon>Stenosarchaea group</taxon>
        <taxon>Halobacteria</taxon>
        <taxon>Halobacteriales</taxon>
        <taxon>Haloferacaceae</taxon>
        <taxon>Haloferax</taxon>
    </lineage>
</organism>
<feature type="transmembrane region" description="Helical" evidence="6">
    <location>
        <begin position="361"/>
        <end position="380"/>
    </location>
</feature>
<dbReference type="InterPro" id="IPR006043">
    <property type="entry name" value="NCS2"/>
</dbReference>
<feature type="compositionally biased region" description="Basic and acidic residues" evidence="5">
    <location>
        <begin position="517"/>
        <end position="530"/>
    </location>
</feature>
<dbReference type="Pfam" id="PF00860">
    <property type="entry name" value="Xan_ur_permease"/>
    <property type="match status" value="1"/>
</dbReference>
<dbReference type="EMBL" id="LOPV01000697">
    <property type="protein sequence ID" value="KTG08280.1"/>
    <property type="molecule type" value="Genomic_DNA"/>
</dbReference>
<evidence type="ECO:0000256" key="1">
    <source>
        <dbReference type="ARBA" id="ARBA00004141"/>
    </source>
</evidence>
<feature type="transmembrane region" description="Helical" evidence="6">
    <location>
        <begin position="148"/>
        <end position="166"/>
    </location>
</feature>
<evidence type="ECO:0000256" key="4">
    <source>
        <dbReference type="ARBA" id="ARBA00023136"/>
    </source>
</evidence>
<feature type="transmembrane region" description="Helical" evidence="6">
    <location>
        <begin position="207"/>
        <end position="231"/>
    </location>
</feature>
<feature type="transmembrane region" description="Helical" evidence="6">
    <location>
        <begin position="269"/>
        <end position="294"/>
    </location>
</feature>
<evidence type="ECO:0000256" key="2">
    <source>
        <dbReference type="ARBA" id="ARBA00022692"/>
    </source>
</evidence>
<keyword evidence="2 6" id="KW-0812">Transmembrane</keyword>